<dbReference type="Pfam" id="PF24894">
    <property type="entry name" value="Hexapep_GlmU"/>
    <property type="match status" value="1"/>
</dbReference>
<dbReference type="NCBIfam" id="TIGR02092">
    <property type="entry name" value="glgD"/>
    <property type="match status" value="1"/>
</dbReference>
<dbReference type="OrthoDB" id="9801810at2"/>
<evidence type="ECO:0000259" key="4">
    <source>
        <dbReference type="Pfam" id="PF24894"/>
    </source>
</evidence>
<dbReference type="InterPro" id="IPR011832">
    <property type="entry name" value="GlgDAde_trans"/>
</dbReference>
<dbReference type="STRING" id="871963.Desdi_2211"/>
<dbReference type="Gene3D" id="2.160.10.10">
    <property type="entry name" value="Hexapeptide repeat proteins"/>
    <property type="match status" value="1"/>
</dbReference>
<dbReference type="KEGG" id="ddl:Desdi_2211"/>
<proteinExistence type="inferred from homology"/>
<comment type="similarity">
    <text evidence="1">Belongs to the bacterial/plant glucose-1-phosphate adenylyltransferase family.</text>
</comment>
<dbReference type="InterPro" id="IPR011831">
    <property type="entry name" value="ADP-Glc_PPase"/>
</dbReference>
<dbReference type="GO" id="GO:0008878">
    <property type="term" value="F:glucose-1-phosphate adenylyltransferase activity"/>
    <property type="evidence" value="ECO:0007669"/>
    <property type="project" value="InterPro"/>
</dbReference>
<evidence type="ECO:0000313" key="6">
    <source>
        <dbReference type="Proteomes" id="UP000010797"/>
    </source>
</evidence>
<reference evidence="6" key="1">
    <citation type="submission" date="2012-02" db="EMBL/GenBank/DDBJ databases">
        <title>Complete sequence of Desulfitobacterium dichloroeliminans LMG P-21439.</title>
        <authorList>
            <person name="Lucas S."/>
            <person name="Han J."/>
            <person name="Lapidus A."/>
            <person name="Cheng J.-F."/>
            <person name="Goodwin L."/>
            <person name="Pitluck S."/>
            <person name="Peters L."/>
            <person name="Ovchinnikova G."/>
            <person name="Teshima H."/>
            <person name="Detter J.C."/>
            <person name="Han C."/>
            <person name="Tapia R."/>
            <person name="Land M."/>
            <person name="Hauser L."/>
            <person name="Kyrpides N."/>
            <person name="Ivanova N."/>
            <person name="Pagani I."/>
            <person name="Kruse T."/>
            <person name="de Vos W.M."/>
            <person name="Boon N."/>
            <person name="Smidt H."/>
            <person name="Woyke T."/>
        </authorList>
    </citation>
    <scope>NUCLEOTIDE SEQUENCE [LARGE SCALE GENOMIC DNA]</scope>
    <source>
        <strain evidence="6">LMG P-21439 / DCA1</strain>
    </source>
</reference>
<dbReference type="eggNOG" id="COG0448">
    <property type="taxonomic scope" value="Bacteria"/>
</dbReference>
<dbReference type="Pfam" id="PF00483">
    <property type="entry name" value="NTP_transferase"/>
    <property type="match status" value="1"/>
</dbReference>
<dbReference type="HOGENOM" id="CLU_029499_14_0_9"/>
<organism evidence="5 6">
    <name type="scientific">Desulfitobacterium dichloroeliminans (strain LMG P-21439 / DCA1)</name>
    <dbReference type="NCBI Taxonomy" id="871963"/>
    <lineage>
        <taxon>Bacteria</taxon>
        <taxon>Bacillati</taxon>
        <taxon>Bacillota</taxon>
        <taxon>Clostridia</taxon>
        <taxon>Eubacteriales</taxon>
        <taxon>Desulfitobacteriaceae</taxon>
        <taxon>Desulfitobacterium</taxon>
    </lineage>
</organism>
<protein>
    <submittedName>
        <fullName evidence="5">Glucose-1-phosphate adenylyltransferase, GlgD subunit</fullName>
    </submittedName>
</protein>
<evidence type="ECO:0000259" key="3">
    <source>
        <dbReference type="Pfam" id="PF00483"/>
    </source>
</evidence>
<evidence type="ECO:0000313" key="5">
    <source>
        <dbReference type="EMBL" id="AGA69644.1"/>
    </source>
</evidence>
<feature type="domain" description="Glucose-1-phosphate adenylyltransferase/Bifunctional protein GlmU-like C-terminal hexapeptide" evidence="4">
    <location>
        <begin position="281"/>
        <end position="356"/>
    </location>
</feature>
<keyword evidence="2" id="KW-0320">Glycogen biosynthesis</keyword>
<dbReference type="InterPro" id="IPR005835">
    <property type="entry name" value="NTP_transferase_dom"/>
</dbReference>
<sequence length="373" mass="41546">MSSAIGIISANMNSSVLQGLAQERPIAAVPFGGRYRLLDFALSSMVNSGIRTVGLVTPQQYRPMLDHLGAGKDWSLDRKSGGLFILPGAIHSLGQYDIRFSLKDIALNIEFLEKDCARNVIISSSDQVFNMDFRPIIDHHDQVEADVTLVYNQSNRPVKGQDIIYIRENEKGRINGLSKNNEMSGLDTPRKYFIDLFIIRRELLLKMIEGYRSVENIELIEVIAQHLGELKIQGHYFGGYVGRIHSVGDYFQSNLALLREEIRKDLFISTQPIRTKIRDNPPAKFGKKAQVKNSLISSGCTIEGAVENTILSRGVVIEEGCEIQNCIIMSKCVIGKGSKLQNVILDKFVAVNEGNVLQGKEDQPLVISKKAIV</sequence>
<dbReference type="SUPFAM" id="SSF53448">
    <property type="entry name" value="Nucleotide-diphospho-sugar transferases"/>
    <property type="match status" value="1"/>
</dbReference>
<keyword evidence="5" id="KW-0808">Transferase</keyword>
<accession>L0F741</accession>
<dbReference type="EMBL" id="CP003344">
    <property type="protein sequence ID" value="AGA69644.1"/>
    <property type="molecule type" value="Genomic_DNA"/>
</dbReference>
<evidence type="ECO:0000256" key="2">
    <source>
        <dbReference type="ARBA" id="ARBA00023056"/>
    </source>
</evidence>
<evidence type="ECO:0000256" key="1">
    <source>
        <dbReference type="ARBA" id="ARBA00010443"/>
    </source>
</evidence>
<dbReference type="InterPro" id="IPR011004">
    <property type="entry name" value="Trimer_LpxA-like_sf"/>
</dbReference>
<dbReference type="CDD" id="cd04651">
    <property type="entry name" value="LbH_G1P_AT_C"/>
    <property type="match status" value="1"/>
</dbReference>
<dbReference type="Gene3D" id="3.90.550.10">
    <property type="entry name" value="Spore Coat Polysaccharide Biosynthesis Protein SpsA, Chain A"/>
    <property type="match status" value="1"/>
</dbReference>
<feature type="domain" description="Nucleotidyl transferase" evidence="3">
    <location>
        <begin position="17"/>
        <end position="154"/>
    </location>
</feature>
<dbReference type="GO" id="GO:0005978">
    <property type="term" value="P:glycogen biosynthetic process"/>
    <property type="evidence" value="ECO:0007669"/>
    <property type="project" value="UniProtKB-KW"/>
</dbReference>
<name>L0F741_DESDL</name>
<dbReference type="InterPro" id="IPR029044">
    <property type="entry name" value="Nucleotide-diphossugar_trans"/>
</dbReference>
<dbReference type="SUPFAM" id="SSF51161">
    <property type="entry name" value="Trimeric LpxA-like enzymes"/>
    <property type="match status" value="1"/>
</dbReference>
<dbReference type="CDD" id="cd02508">
    <property type="entry name" value="ADP_Glucose_PP"/>
    <property type="match status" value="1"/>
</dbReference>
<dbReference type="AlphaFoldDB" id="L0F741"/>
<dbReference type="Proteomes" id="UP000010797">
    <property type="component" value="Chromosome"/>
</dbReference>
<keyword evidence="5" id="KW-0548">Nucleotidyltransferase</keyword>
<gene>
    <name evidence="5" type="ordered locus">Desdi_2211</name>
</gene>
<dbReference type="InterPro" id="IPR056818">
    <property type="entry name" value="GlmU/GlgC-like_hexapep"/>
</dbReference>
<dbReference type="RefSeq" id="WP_015262622.1">
    <property type="nucleotide sequence ID" value="NC_019903.1"/>
</dbReference>
<dbReference type="PANTHER" id="PTHR43523:SF6">
    <property type="entry name" value="GLYCOGEN BIOSYNTHESIS PROTEIN GLGD"/>
    <property type="match status" value="1"/>
</dbReference>
<keyword evidence="6" id="KW-1185">Reference proteome</keyword>
<dbReference type="PANTHER" id="PTHR43523">
    <property type="entry name" value="GLUCOSE-1-PHOSPHATE ADENYLYLTRANSFERASE-RELATED"/>
    <property type="match status" value="1"/>
</dbReference>